<keyword evidence="2" id="KW-0378">Hydrolase</keyword>
<dbReference type="InterPro" id="IPR005645">
    <property type="entry name" value="FSH-like_dom"/>
</dbReference>
<dbReference type="GO" id="GO:0005737">
    <property type="term" value="C:cytoplasm"/>
    <property type="evidence" value="ECO:0007669"/>
    <property type="project" value="TreeGrafter"/>
</dbReference>
<reference evidence="4 5" key="1">
    <citation type="submission" date="2020-08" db="EMBL/GenBank/DDBJ databases">
        <authorList>
            <person name="Hejnol A."/>
        </authorList>
    </citation>
    <scope>NUCLEOTIDE SEQUENCE [LARGE SCALE GENOMIC DNA]</scope>
</reference>
<dbReference type="Proteomes" id="UP000549394">
    <property type="component" value="Unassembled WGS sequence"/>
</dbReference>
<evidence type="ECO:0000256" key="2">
    <source>
        <dbReference type="ARBA" id="ARBA00022801"/>
    </source>
</evidence>
<comment type="caution">
    <text evidence="4">The sequence shown here is derived from an EMBL/GenBank/DDBJ whole genome shotgun (WGS) entry which is preliminary data.</text>
</comment>
<dbReference type="InterPro" id="IPR050593">
    <property type="entry name" value="LovG"/>
</dbReference>
<dbReference type="InterPro" id="IPR029058">
    <property type="entry name" value="AB_hydrolase_fold"/>
</dbReference>
<keyword evidence="5" id="KW-1185">Reference proteome</keyword>
<name>A0A7I8W1W5_9ANNE</name>
<dbReference type="Pfam" id="PF03959">
    <property type="entry name" value="FSH1"/>
    <property type="match status" value="1"/>
</dbReference>
<evidence type="ECO:0000259" key="3">
    <source>
        <dbReference type="Pfam" id="PF03959"/>
    </source>
</evidence>
<dbReference type="Gene3D" id="3.40.50.1820">
    <property type="entry name" value="alpha/beta hydrolase"/>
    <property type="match status" value="1"/>
</dbReference>
<dbReference type="AlphaFoldDB" id="A0A7I8W1W5"/>
<comment type="similarity">
    <text evidence="1">Belongs to the LovG family.</text>
</comment>
<gene>
    <name evidence="4" type="ORF">DGYR_LOCUS10355</name>
</gene>
<dbReference type="OrthoDB" id="414698at2759"/>
<dbReference type="FunFam" id="3.40.50.1820:FF:000073">
    <property type="entry name" value="esterase OVCA2 isoform X6"/>
    <property type="match status" value="1"/>
</dbReference>
<dbReference type="PANTHER" id="PTHR48070:SF6">
    <property type="entry name" value="ESTERASE OVCA2"/>
    <property type="match status" value="1"/>
</dbReference>
<sequence length="218" mass="24670">MATERSLLHILCIHGYRQNGQTFRERTGAFRKLVKSHAKFVFITAPNVVPPLPSDTKNDQDQRGWWFSRQDDYFNAQDDSHCDKGYENSLQIIKETCKTEGPFDGILGFSQGASMVSLILSLQTLQKEPSFQFKFAILVAGFKSKSVQHASLYETKIDIPTLHVFGENDKVIESAMSEELLKDYSNAKTLKHSGGHYIPATTDQKSVYLEFLQSRIVA</sequence>
<organism evidence="4 5">
    <name type="scientific">Dimorphilus gyrociliatus</name>
    <dbReference type="NCBI Taxonomy" id="2664684"/>
    <lineage>
        <taxon>Eukaryota</taxon>
        <taxon>Metazoa</taxon>
        <taxon>Spiralia</taxon>
        <taxon>Lophotrochozoa</taxon>
        <taxon>Annelida</taxon>
        <taxon>Polychaeta</taxon>
        <taxon>Polychaeta incertae sedis</taxon>
        <taxon>Dinophilidae</taxon>
        <taxon>Dimorphilus</taxon>
    </lineage>
</organism>
<dbReference type="PANTHER" id="PTHR48070">
    <property type="entry name" value="ESTERASE OVCA2"/>
    <property type="match status" value="1"/>
</dbReference>
<dbReference type="SUPFAM" id="SSF53474">
    <property type="entry name" value="alpha/beta-Hydrolases"/>
    <property type="match status" value="1"/>
</dbReference>
<accession>A0A7I8W1W5</accession>
<evidence type="ECO:0000313" key="4">
    <source>
        <dbReference type="EMBL" id="CAD5122554.1"/>
    </source>
</evidence>
<dbReference type="GO" id="GO:0032526">
    <property type="term" value="P:response to retinoic acid"/>
    <property type="evidence" value="ECO:0007669"/>
    <property type="project" value="TreeGrafter"/>
</dbReference>
<evidence type="ECO:0000313" key="5">
    <source>
        <dbReference type="Proteomes" id="UP000549394"/>
    </source>
</evidence>
<proteinExistence type="inferred from homology"/>
<feature type="domain" description="Serine hydrolase" evidence="3">
    <location>
        <begin position="8"/>
        <end position="206"/>
    </location>
</feature>
<dbReference type="EMBL" id="CAJFCJ010000017">
    <property type="protein sequence ID" value="CAD5122554.1"/>
    <property type="molecule type" value="Genomic_DNA"/>
</dbReference>
<evidence type="ECO:0000256" key="1">
    <source>
        <dbReference type="ARBA" id="ARBA00005863"/>
    </source>
</evidence>
<protein>
    <submittedName>
        <fullName evidence="4">DgyrCDS10968</fullName>
    </submittedName>
</protein>
<dbReference type="GO" id="GO:0005634">
    <property type="term" value="C:nucleus"/>
    <property type="evidence" value="ECO:0007669"/>
    <property type="project" value="TreeGrafter"/>
</dbReference>
<dbReference type="GO" id="GO:0016787">
    <property type="term" value="F:hydrolase activity"/>
    <property type="evidence" value="ECO:0007669"/>
    <property type="project" value="UniProtKB-KW"/>
</dbReference>